<dbReference type="Pfam" id="PF02517">
    <property type="entry name" value="Rce1-like"/>
    <property type="match status" value="1"/>
</dbReference>
<keyword evidence="4" id="KW-1185">Reference proteome</keyword>
<dbReference type="eggNOG" id="ENOG5033K07">
    <property type="taxonomic scope" value="Bacteria"/>
</dbReference>
<evidence type="ECO:0000313" key="4">
    <source>
        <dbReference type="Proteomes" id="UP000191257"/>
    </source>
</evidence>
<gene>
    <name evidence="3" type="ORF">A6J80_13120</name>
</gene>
<feature type="transmembrane region" description="Helical" evidence="1">
    <location>
        <begin position="87"/>
        <end position="105"/>
    </location>
</feature>
<dbReference type="GO" id="GO:0006508">
    <property type="term" value="P:proteolysis"/>
    <property type="evidence" value="ECO:0007669"/>
    <property type="project" value="UniProtKB-KW"/>
</dbReference>
<dbReference type="Proteomes" id="UP000191257">
    <property type="component" value="Chromosome"/>
</dbReference>
<keyword evidence="1" id="KW-0472">Membrane</keyword>
<dbReference type="InterPro" id="IPR003675">
    <property type="entry name" value="Rce1/LyrA-like_dom"/>
</dbReference>
<reference evidence="3" key="1">
    <citation type="submission" date="2017-12" db="EMBL/GenBank/DDBJ databases">
        <title>FDA dAtabase for Regulatory Grade micrObial Sequences (FDA-ARGOS): Supporting development and validation of Infectious Disease Dx tests.</title>
        <authorList>
            <person name="Campos J."/>
            <person name="Goldberg B."/>
            <person name="Tallon L."/>
            <person name="Sadzewicz L."/>
            <person name="Sengamalay N."/>
            <person name="Ott S."/>
            <person name="Godinez A."/>
            <person name="Nagaraj S."/>
            <person name="Vyas G."/>
            <person name="Aluvathingal J."/>
            <person name="Nadendla S."/>
            <person name="Geyer C."/>
            <person name="Nandy P."/>
            <person name="Hobson J."/>
            <person name="Sichtig H."/>
        </authorList>
    </citation>
    <scope>NUCLEOTIDE SEQUENCE</scope>
    <source>
        <strain evidence="3">FDAARGOS_252</strain>
    </source>
</reference>
<feature type="transmembrane region" description="Helical" evidence="1">
    <location>
        <begin position="30"/>
        <end position="50"/>
    </location>
</feature>
<keyword evidence="1" id="KW-0812">Transmembrane</keyword>
<dbReference type="KEGG" id="pye:A6J80_13120"/>
<protein>
    <submittedName>
        <fullName evidence="3">CPBP family intramembrane metalloprotease</fullName>
    </submittedName>
</protein>
<organism evidence="3 4">
    <name type="scientific">Paracoccus yeei</name>
    <dbReference type="NCBI Taxonomy" id="147645"/>
    <lineage>
        <taxon>Bacteria</taxon>
        <taxon>Pseudomonadati</taxon>
        <taxon>Pseudomonadota</taxon>
        <taxon>Alphaproteobacteria</taxon>
        <taxon>Rhodobacterales</taxon>
        <taxon>Paracoccaceae</taxon>
        <taxon>Paracoccus</taxon>
    </lineage>
</organism>
<keyword evidence="3" id="KW-0645">Protease</keyword>
<sequence length="201" mass="21433">MDRRLGWIALALIPPTAGLFHLLSLTRHPLTGYLIGMGVYWLLLIAALVWRGCWPWRIGRPARWTVLGFAALLGLALWMGRDCLERLSPLVMAAVVASALLNGFLEEGFWRGALIPGLGRGDWGRALVPLGLFVLWHLAPMAGQARITHACNDVNMLLAAALLGVPAMGARLSSGSAGAGALGHAALNLAVFWIIAAHPPA</sequence>
<dbReference type="GO" id="GO:0004175">
    <property type="term" value="F:endopeptidase activity"/>
    <property type="evidence" value="ECO:0007669"/>
    <property type="project" value="UniProtKB-ARBA"/>
</dbReference>
<proteinExistence type="predicted"/>
<keyword evidence="1" id="KW-1133">Transmembrane helix</keyword>
<dbReference type="RefSeq" id="WP_080621797.1">
    <property type="nucleotide sequence ID" value="NZ_CAWMZI010000001.1"/>
</dbReference>
<feature type="domain" description="CAAX prenyl protease 2/Lysostaphin resistance protein A-like" evidence="2">
    <location>
        <begin position="91"/>
        <end position="189"/>
    </location>
</feature>
<feature type="transmembrane region" description="Helical" evidence="1">
    <location>
        <begin position="125"/>
        <end position="142"/>
    </location>
</feature>
<dbReference type="AlphaFoldDB" id="A0A1V0GTJ9"/>
<dbReference type="STRING" id="147645.A6J80_13120"/>
<feature type="transmembrane region" description="Helical" evidence="1">
    <location>
        <begin position="62"/>
        <end position="80"/>
    </location>
</feature>
<dbReference type="EMBL" id="CP020442">
    <property type="protein sequence ID" value="ARC37195.1"/>
    <property type="molecule type" value="Genomic_DNA"/>
</dbReference>
<evidence type="ECO:0000313" key="3">
    <source>
        <dbReference type="EMBL" id="ARC37195.1"/>
    </source>
</evidence>
<dbReference type="GO" id="GO:0080120">
    <property type="term" value="P:CAAX-box protein maturation"/>
    <property type="evidence" value="ECO:0007669"/>
    <property type="project" value="UniProtKB-ARBA"/>
</dbReference>
<name>A0A1V0GTJ9_9RHOB</name>
<keyword evidence="3" id="KW-0482">Metalloprotease</keyword>
<dbReference type="GO" id="GO:0008237">
    <property type="term" value="F:metallopeptidase activity"/>
    <property type="evidence" value="ECO:0007669"/>
    <property type="project" value="UniProtKB-KW"/>
</dbReference>
<keyword evidence="3" id="KW-0378">Hydrolase</keyword>
<evidence type="ECO:0000259" key="2">
    <source>
        <dbReference type="Pfam" id="PF02517"/>
    </source>
</evidence>
<evidence type="ECO:0000256" key="1">
    <source>
        <dbReference type="SAM" id="Phobius"/>
    </source>
</evidence>
<feature type="transmembrane region" description="Helical" evidence="1">
    <location>
        <begin position="6"/>
        <end position="23"/>
    </location>
</feature>
<feature type="transmembrane region" description="Helical" evidence="1">
    <location>
        <begin position="178"/>
        <end position="196"/>
    </location>
</feature>
<accession>A0A1V0GTJ9</accession>